<proteinExistence type="predicted"/>
<dbReference type="InterPro" id="IPR046341">
    <property type="entry name" value="SET_dom_sf"/>
</dbReference>
<evidence type="ECO:0008006" key="9">
    <source>
        <dbReference type="Google" id="ProtNLM"/>
    </source>
</evidence>
<organism evidence="7 8">
    <name type="scientific">Podospora fimiseda</name>
    <dbReference type="NCBI Taxonomy" id="252190"/>
    <lineage>
        <taxon>Eukaryota</taxon>
        <taxon>Fungi</taxon>
        <taxon>Dikarya</taxon>
        <taxon>Ascomycota</taxon>
        <taxon>Pezizomycotina</taxon>
        <taxon>Sordariomycetes</taxon>
        <taxon>Sordariomycetidae</taxon>
        <taxon>Sordariales</taxon>
        <taxon>Podosporaceae</taxon>
        <taxon>Podospora</taxon>
    </lineage>
</organism>
<dbReference type="PROSITE" id="PS50280">
    <property type="entry name" value="SET"/>
    <property type="match status" value="1"/>
</dbReference>
<dbReference type="PROSITE" id="PS01360">
    <property type="entry name" value="ZF_MYND_1"/>
    <property type="match status" value="1"/>
</dbReference>
<name>A0AAN7BPB3_9PEZI</name>
<dbReference type="PROSITE" id="PS50865">
    <property type="entry name" value="ZF_MYND_2"/>
    <property type="match status" value="1"/>
</dbReference>
<dbReference type="GO" id="GO:0005634">
    <property type="term" value="C:nucleus"/>
    <property type="evidence" value="ECO:0007669"/>
    <property type="project" value="TreeGrafter"/>
</dbReference>
<dbReference type="CDD" id="cd20071">
    <property type="entry name" value="SET_SMYD"/>
    <property type="match status" value="1"/>
</dbReference>
<evidence type="ECO:0000313" key="8">
    <source>
        <dbReference type="Proteomes" id="UP001301958"/>
    </source>
</evidence>
<keyword evidence="2 4" id="KW-0863">Zinc-finger</keyword>
<dbReference type="SUPFAM" id="SSF82199">
    <property type="entry name" value="SET domain"/>
    <property type="match status" value="2"/>
</dbReference>
<dbReference type="PANTHER" id="PTHR12197:SF273">
    <property type="entry name" value="MYND-TYPE ZINC FINGER PROTEIN SAMB"/>
    <property type="match status" value="1"/>
</dbReference>
<dbReference type="Proteomes" id="UP001301958">
    <property type="component" value="Unassembled WGS sequence"/>
</dbReference>
<dbReference type="Gene3D" id="1.10.220.160">
    <property type="match status" value="1"/>
</dbReference>
<evidence type="ECO:0000256" key="1">
    <source>
        <dbReference type="ARBA" id="ARBA00022723"/>
    </source>
</evidence>
<reference evidence="7" key="2">
    <citation type="submission" date="2023-05" db="EMBL/GenBank/DDBJ databases">
        <authorList>
            <consortium name="Lawrence Berkeley National Laboratory"/>
            <person name="Steindorff A."/>
            <person name="Hensen N."/>
            <person name="Bonometti L."/>
            <person name="Westerberg I."/>
            <person name="Brannstrom I.O."/>
            <person name="Guillou S."/>
            <person name="Cros-Aarteil S."/>
            <person name="Calhoun S."/>
            <person name="Haridas S."/>
            <person name="Kuo A."/>
            <person name="Mondo S."/>
            <person name="Pangilinan J."/>
            <person name="Riley R."/>
            <person name="Labutti K."/>
            <person name="Andreopoulos B."/>
            <person name="Lipzen A."/>
            <person name="Chen C."/>
            <person name="Yanf M."/>
            <person name="Daum C."/>
            <person name="Ng V."/>
            <person name="Clum A."/>
            <person name="Ohm R."/>
            <person name="Martin F."/>
            <person name="Silar P."/>
            <person name="Natvig D."/>
            <person name="Lalanne C."/>
            <person name="Gautier V."/>
            <person name="Ament-Velasquez S.L."/>
            <person name="Kruys A."/>
            <person name="Hutchinson M.I."/>
            <person name="Powell A.J."/>
            <person name="Barry K."/>
            <person name="Miller A.N."/>
            <person name="Grigoriev I.V."/>
            <person name="Debuchy R."/>
            <person name="Gladieux P."/>
            <person name="Thoren M.H."/>
            <person name="Johannesson H."/>
        </authorList>
    </citation>
    <scope>NUCLEOTIDE SEQUENCE</scope>
    <source>
        <strain evidence="7">CBS 990.96</strain>
    </source>
</reference>
<evidence type="ECO:0000256" key="4">
    <source>
        <dbReference type="PROSITE-ProRule" id="PRU00134"/>
    </source>
</evidence>
<dbReference type="Gene3D" id="2.170.270.10">
    <property type="entry name" value="SET domain"/>
    <property type="match status" value="1"/>
</dbReference>
<evidence type="ECO:0000313" key="7">
    <source>
        <dbReference type="EMBL" id="KAK4227007.1"/>
    </source>
</evidence>
<dbReference type="InterPro" id="IPR001214">
    <property type="entry name" value="SET_dom"/>
</dbReference>
<evidence type="ECO:0000259" key="5">
    <source>
        <dbReference type="PROSITE" id="PS50280"/>
    </source>
</evidence>
<dbReference type="InterPro" id="IPR050869">
    <property type="entry name" value="H3K4_H4K5_MeTrfase"/>
</dbReference>
<dbReference type="Pfam" id="PF01753">
    <property type="entry name" value="zf-MYND"/>
    <property type="match status" value="1"/>
</dbReference>
<evidence type="ECO:0000256" key="2">
    <source>
        <dbReference type="ARBA" id="ARBA00022771"/>
    </source>
</evidence>
<accession>A0AAN7BPB3</accession>
<comment type="caution">
    <text evidence="7">The sequence shown here is derived from an EMBL/GenBank/DDBJ whole genome shotgun (WGS) entry which is preliminary data.</text>
</comment>
<dbReference type="AlphaFoldDB" id="A0AAN7BPB3"/>
<evidence type="ECO:0000259" key="6">
    <source>
        <dbReference type="PROSITE" id="PS50865"/>
    </source>
</evidence>
<dbReference type="InterPro" id="IPR002893">
    <property type="entry name" value="Znf_MYND"/>
</dbReference>
<feature type="domain" description="MYND-type" evidence="6">
    <location>
        <begin position="91"/>
        <end position="131"/>
    </location>
</feature>
<keyword evidence="3" id="KW-0862">Zinc</keyword>
<sequence>MQVMMTSTDENDDFTPTAREAFHTDPSLCQSILSIPTVITSVPLQIKSSRISLGSGLFLSSSSSSIESGREIFRSKPFMWAPDRFFSPNICEACGEEDEETTRACSGCQVAKFCGKKCQKLGWQLFHRDECNTLKNIKEMKSQNLLCHRVVWWQQRGFVTNKVGKWVERMESHFRDWTDKEECQEIFDVAMAVREETGGKVNVGFVWDLVPKMRTNCVRLRPATKKESVGFALDLVTATINHSCDPNAFVFWEKGEVRVRSLRKIEAGEEVTICYVDPTIDVATRGEMLEKEHFFTCRCLRCKAEEKEETGWLKAAGGKFIAFRKAQKDIINLTKSAVKASKFPGIYKEYEDLGGIETKLRTIMCSTFPATQWPDIIEPVPLARLCLAILYLDQGKVDHAVRNALKGKLMSRRRSGPEWVNEMMDVIQVLMVAGSLRPDDAIYKQDPTFPTSTYIQTVTYGYMYETCKKAGEIFGGGSEYTKGICDLFAKLMEQRRIVEGATLPGSKEFEREFEEAQGKLMEWAVVPKHYGILI</sequence>
<gene>
    <name evidence="7" type="ORF">QBC38DRAFT_391919</name>
</gene>
<protein>
    <recommendedName>
        <fullName evidence="9">Suppressor of anucleate metulae protein B</fullName>
    </recommendedName>
</protein>
<keyword evidence="8" id="KW-1185">Reference proteome</keyword>
<dbReference type="GO" id="GO:0008270">
    <property type="term" value="F:zinc ion binding"/>
    <property type="evidence" value="ECO:0007669"/>
    <property type="project" value="UniProtKB-KW"/>
</dbReference>
<keyword evidence="1" id="KW-0479">Metal-binding</keyword>
<dbReference type="Pfam" id="PF00856">
    <property type="entry name" value="SET"/>
    <property type="match status" value="1"/>
</dbReference>
<feature type="domain" description="SET" evidence="5">
    <location>
        <begin position="42"/>
        <end position="276"/>
    </location>
</feature>
<reference evidence="7" key="1">
    <citation type="journal article" date="2023" name="Mol. Phylogenet. Evol.">
        <title>Genome-scale phylogeny and comparative genomics of the fungal order Sordariales.</title>
        <authorList>
            <person name="Hensen N."/>
            <person name="Bonometti L."/>
            <person name="Westerberg I."/>
            <person name="Brannstrom I.O."/>
            <person name="Guillou S."/>
            <person name="Cros-Aarteil S."/>
            <person name="Calhoun S."/>
            <person name="Haridas S."/>
            <person name="Kuo A."/>
            <person name="Mondo S."/>
            <person name="Pangilinan J."/>
            <person name="Riley R."/>
            <person name="LaButti K."/>
            <person name="Andreopoulos B."/>
            <person name="Lipzen A."/>
            <person name="Chen C."/>
            <person name="Yan M."/>
            <person name="Daum C."/>
            <person name="Ng V."/>
            <person name="Clum A."/>
            <person name="Steindorff A."/>
            <person name="Ohm R.A."/>
            <person name="Martin F."/>
            <person name="Silar P."/>
            <person name="Natvig D.O."/>
            <person name="Lalanne C."/>
            <person name="Gautier V."/>
            <person name="Ament-Velasquez S.L."/>
            <person name="Kruys A."/>
            <person name="Hutchinson M.I."/>
            <person name="Powell A.J."/>
            <person name="Barry K."/>
            <person name="Miller A.N."/>
            <person name="Grigoriev I.V."/>
            <person name="Debuchy R."/>
            <person name="Gladieux P."/>
            <person name="Hiltunen Thoren M."/>
            <person name="Johannesson H."/>
        </authorList>
    </citation>
    <scope>NUCLEOTIDE SEQUENCE</scope>
    <source>
        <strain evidence="7">CBS 990.96</strain>
    </source>
</reference>
<dbReference type="EMBL" id="MU865337">
    <property type="protein sequence ID" value="KAK4227007.1"/>
    <property type="molecule type" value="Genomic_DNA"/>
</dbReference>
<dbReference type="Gene3D" id="6.10.140.2220">
    <property type="match status" value="1"/>
</dbReference>
<dbReference type="PANTHER" id="PTHR12197">
    <property type="entry name" value="HISTONE-LYSINE N-METHYLTRANSFERASE SMYD"/>
    <property type="match status" value="1"/>
</dbReference>
<evidence type="ECO:0000256" key="3">
    <source>
        <dbReference type="ARBA" id="ARBA00022833"/>
    </source>
</evidence>